<comment type="caution">
    <text evidence="1">The sequence shown here is derived from an EMBL/GenBank/DDBJ whole genome shotgun (WGS) entry which is preliminary data.</text>
</comment>
<dbReference type="GO" id="GO:0016887">
    <property type="term" value="F:ATP hydrolysis activity"/>
    <property type="evidence" value="ECO:0007669"/>
    <property type="project" value="InterPro"/>
</dbReference>
<evidence type="ECO:0000313" key="2">
    <source>
        <dbReference type="Proteomes" id="UP001152795"/>
    </source>
</evidence>
<protein>
    <submittedName>
        <fullName evidence="1">Uncharacterized protein</fullName>
    </submittedName>
</protein>
<gene>
    <name evidence="1" type="ORF">PACLA_8A083801</name>
</gene>
<dbReference type="InterPro" id="IPR031248">
    <property type="entry name" value="RNF213"/>
</dbReference>
<dbReference type="Proteomes" id="UP001152795">
    <property type="component" value="Unassembled WGS sequence"/>
</dbReference>
<proteinExistence type="predicted"/>
<dbReference type="GO" id="GO:0004842">
    <property type="term" value="F:ubiquitin-protein transferase activity"/>
    <property type="evidence" value="ECO:0007669"/>
    <property type="project" value="InterPro"/>
</dbReference>
<keyword evidence="2" id="KW-1185">Reference proteome</keyword>
<dbReference type="EMBL" id="CACRXK020005481">
    <property type="protein sequence ID" value="CAB4006331.1"/>
    <property type="molecule type" value="Genomic_DNA"/>
</dbReference>
<name>A0A6S7IK36_PARCT</name>
<accession>A0A6S7IK36</accession>
<evidence type="ECO:0000313" key="1">
    <source>
        <dbReference type="EMBL" id="CAB4006331.1"/>
    </source>
</evidence>
<dbReference type="AlphaFoldDB" id="A0A6S7IK36"/>
<reference evidence="1" key="1">
    <citation type="submission" date="2020-04" db="EMBL/GenBank/DDBJ databases">
        <authorList>
            <person name="Alioto T."/>
            <person name="Alioto T."/>
            <person name="Gomez Garrido J."/>
        </authorList>
    </citation>
    <scope>NUCLEOTIDE SEQUENCE</scope>
    <source>
        <strain evidence="1">A484AB</strain>
    </source>
</reference>
<dbReference type="PANTHER" id="PTHR22605:SF16">
    <property type="entry name" value="E3 UBIQUITIN-PROTEIN LIGASE RNF213"/>
    <property type="match status" value="1"/>
</dbReference>
<dbReference type="OrthoDB" id="5976613at2759"/>
<dbReference type="PANTHER" id="PTHR22605">
    <property type="entry name" value="RZ-TYPE DOMAIN-CONTAINING PROTEIN"/>
    <property type="match status" value="1"/>
</dbReference>
<sequence>MPGEIEYHLVVICSIENEEKSNMVASLDQFRRQFPPLASMRGIQNYLKEQLIVSDAKIVADIQWAPAAIVDRENLSVRVVQSSRAGMGKSLIVKHLAERLARLPNNKKLREGLVLSLCPTIPVHGISVDGDRVTRTLLSHAVKRDIPVSRIFHLDVSQSVVKGLDSFLFKLVILRAVKDHSGNVWRRKPTDMYVVEITTDKSFGTLTTEDAVSNANYSQNTRKQLATSKYSFVKFLPRTRCLTPRETLNNIQRKKKGDTGFDMEKFRSEEYQRTFQYLTHFAEGSNLDQFSFRYVPSYFSVGDPVDALTIIIKYCGIRDPSWAELYHFVNFLNIQLRDCEESVFCNSELVGDLLQGFRTFAVRFMIQMSRLAGGATGNACARGREKT</sequence>
<organism evidence="1 2">
    <name type="scientific">Paramuricea clavata</name>
    <name type="common">Red gorgonian</name>
    <name type="synonym">Violescent sea-whip</name>
    <dbReference type="NCBI Taxonomy" id="317549"/>
    <lineage>
        <taxon>Eukaryota</taxon>
        <taxon>Metazoa</taxon>
        <taxon>Cnidaria</taxon>
        <taxon>Anthozoa</taxon>
        <taxon>Octocorallia</taxon>
        <taxon>Malacalcyonacea</taxon>
        <taxon>Plexauridae</taxon>
        <taxon>Paramuricea</taxon>
    </lineage>
</organism>